<comment type="caution">
    <text evidence="1">The sequence shown here is derived from an EMBL/GenBank/DDBJ whole genome shotgun (WGS) entry which is preliminary data.</text>
</comment>
<dbReference type="AlphaFoldDB" id="A0A8K0DB79"/>
<gene>
    <name evidence="1" type="ORF">ILUMI_05824</name>
</gene>
<dbReference type="Proteomes" id="UP000801492">
    <property type="component" value="Unassembled WGS sequence"/>
</dbReference>
<protein>
    <submittedName>
        <fullName evidence="1">Uncharacterized protein</fullName>
    </submittedName>
</protein>
<organism evidence="1 2">
    <name type="scientific">Ignelater luminosus</name>
    <name type="common">Cucubano</name>
    <name type="synonym">Pyrophorus luminosus</name>
    <dbReference type="NCBI Taxonomy" id="2038154"/>
    <lineage>
        <taxon>Eukaryota</taxon>
        <taxon>Metazoa</taxon>
        <taxon>Ecdysozoa</taxon>
        <taxon>Arthropoda</taxon>
        <taxon>Hexapoda</taxon>
        <taxon>Insecta</taxon>
        <taxon>Pterygota</taxon>
        <taxon>Neoptera</taxon>
        <taxon>Endopterygota</taxon>
        <taxon>Coleoptera</taxon>
        <taxon>Polyphaga</taxon>
        <taxon>Elateriformia</taxon>
        <taxon>Elateroidea</taxon>
        <taxon>Elateridae</taxon>
        <taxon>Agrypninae</taxon>
        <taxon>Pyrophorini</taxon>
        <taxon>Ignelater</taxon>
    </lineage>
</organism>
<reference evidence="1" key="1">
    <citation type="submission" date="2019-08" db="EMBL/GenBank/DDBJ databases">
        <title>The genome of the North American firefly Photinus pyralis.</title>
        <authorList>
            <consortium name="Photinus pyralis genome working group"/>
            <person name="Fallon T.R."/>
            <person name="Sander Lower S.E."/>
            <person name="Weng J.-K."/>
        </authorList>
    </citation>
    <scope>NUCLEOTIDE SEQUENCE</scope>
    <source>
        <strain evidence="1">TRF0915ILg1</strain>
        <tissue evidence="1">Whole body</tissue>
    </source>
</reference>
<sequence>MHGLLNHPSLETIIMRFLLSGHSFLPNHLEFGDVEVALKVQERLYTDVDYADDFVSVENLLKAVTNGKMDLEKNKVSWLECQTIKLHKEQLTTLMMKSDVLKISRKLGILKKEKKVINLA</sequence>
<evidence type="ECO:0000313" key="1">
    <source>
        <dbReference type="EMBL" id="KAF2900362.1"/>
    </source>
</evidence>
<dbReference type="OrthoDB" id="6771795at2759"/>
<name>A0A8K0DB79_IGNLU</name>
<proteinExistence type="predicted"/>
<accession>A0A8K0DB79</accession>
<keyword evidence="2" id="KW-1185">Reference proteome</keyword>
<evidence type="ECO:0000313" key="2">
    <source>
        <dbReference type="Proteomes" id="UP000801492"/>
    </source>
</evidence>
<dbReference type="EMBL" id="VTPC01002237">
    <property type="protein sequence ID" value="KAF2900362.1"/>
    <property type="molecule type" value="Genomic_DNA"/>
</dbReference>